<evidence type="ECO:0000256" key="1">
    <source>
        <dbReference type="SAM" id="MobiDB-lite"/>
    </source>
</evidence>
<name>A0ABQ9I804_9NEOP</name>
<evidence type="ECO:0000259" key="2">
    <source>
        <dbReference type="Pfam" id="PF03184"/>
    </source>
</evidence>
<gene>
    <name evidence="3" type="ORF">PR048_005193</name>
</gene>
<accession>A0ABQ9I804</accession>
<feature type="region of interest" description="Disordered" evidence="1">
    <location>
        <begin position="258"/>
        <end position="296"/>
    </location>
</feature>
<organism evidence="3 4">
    <name type="scientific">Dryococelus australis</name>
    <dbReference type="NCBI Taxonomy" id="614101"/>
    <lineage>
        <taxon>Eukaryota</taxon>
        <taxon>Metazoa</taxon>
        <taxon>Ecdysozoa</taxon>
        <taxon>Arthropoda</taxon>
        <taxon>Hexapoda</taxon>
        <taxon>Insecta</taxon>
        <taxon>Pterygota</taxon>
        <taxon>Neoptera</taxon>
        <taxon>Polyneoptera</taxon>
        <taxon>Phasmatodea</taxon>
        <taxon>Verophasmatodea</taxon>
        <taxon>Anareolatae</taxon>
        <taxon>Phasmatidae</taxon>
        <taxon>Eurycanthinae</taxon>
        <taxon>Dryococelus</taxon>
    </lineage>
</organism>
<proteinExistence type="predicted"/>
<dbReference type="Proteomes" id="UP001159363">
    <property type="component" value="Chromosome 2"/>
</dbReference>
<dbReference type="PANTHER" id="PTHR19303">
    <property type="entry name" value="TRANSPOSON"/>
    <property type="match status" value="1"/>
</dbReference>
<dbReference type="InterPro" id="IPR004875">
    <property type="entry name" value="DDE_SF_endonuclease_dom"/>
</dbReference>
<protein>
    <recommendedName>
        <fullName evidence="2">DDE-1 domain-containing protein</fullName>
    </recommendedName>
</protein>
<comment type="caution">
    <text evidence="3">The sequence shown here is derived from an EMBL/GenBank/DDBJ whole genome shotgun (WGS) entry which is preliminary data.</text>
</comment>
<dbReference type="EMBL" id="JARBHB010000002">
    <property type="protein sequence ID" value="KAJ8892612.1"/>
    <property type="molecule type" value="Genomic_DNA"/>
</dbReference>
<feature type="compositionally biased region" description="Basic and acidic residues" evidence="1">
    <location>
        <begin position="265"/>
        <end position="286"/>
    </location>
</feature>
<keyword evidence="4" id="KW-1185">Reference proteome</keyword>
<sequence length="296" mass="33416">MGSKRKTLDLATRHCVGIQSCIVELINNFEKKEELMEAMEKGGQNMKMEKKLRCADHKDVDKALLAWFNQSRGQNVNIVPCRYDYNKKAWITNDLFIKWLKAFGAHVSTSNRKVVLFIDNCPVHPTVELRNRELVFLPSNTTSELQPMDQGIIQLVNKKFRDILRFAPVGMQSSRNTSSTVFRHAQCVVGKAKQITEKVDNNPDDTECLPAKDDKVAAEFGDEAASLQPGTIAPGVAYEDYLAVDDNTPAWGTLDDEDLISGHNESTDKEWEGKEDTVPKPTREGMLENYNKWHAA</sequence>
<evidence type="ECO:0000313" key="3">
    <source>
        <dbReference type="EMBL" id="KAJ8892612.1"/>
    </source>
</evidence>
<evidence type="ECO:0000313" key="4">
    <source>
        <dbReference type="Proteomes" id="UP001159363"/>
    </source>
</evidence>
<feature type="domain" description="DDE-1" evidence="2">
    <location>
        <begin position="74"/>
        <end position="162"/>
    </location>
</feature>
<dbReference type="InterPro" id="IPR050863">
    <property type="entry name" value="CenT-Element_Derived"/>
</dbReference>
<dbReference type="Pfam" id="PF03184">
    <property type="entry name" value="DDE_1"/>
    <property type="match status" value="1"/>
</dbReference>
<dbReference type="PANTHER" id="PTHR19303:SF73">
    <property type="entry name" value="PROTEIN PDC2"/>
    <property type="match status" value="1"/>
</dbReference>
<reference evidence="3 4" key="1">
    <citation type="submission" date="2023-02" db="EMBL/GenBank/DDBJ databases">
        <title>LHISI_Scaffold_Assembly.</title>
        <authorList>
            <person name="Stuart O.P."/>
            <person name="Cleave R."/>
            <person name="Magrath M.J.L."/>
            <person name="Mikheyev A.S."/>
        </authorList>
    </citation>
    <scope>NUCLEOTIDE SEQUENCE [LARGE SCALE GENOMIC DNA]</scope>
    <source>
        <strain evidence="3">Daus_M_001</strain>
        <tissue evidence="3">Leg muscle</tissue>
    </source>
</reference>